<keyword evidence="2" id="KW-1185">Reference proteome</keyword>
<organism evidence="1 2">
    <name type="scientific">Anisodus tanguticus</name>
    <dbReference type="NCBI Taxonomy" id="243964"/>
    <lineage>
        <taxon>Eukaryota</taxon>
        <taxon>Viridiplantae</taxon>
        <taxon>Streptophyta</taxon>
        <taxon>Embryophyta</taxon>
        <taxon>Tracheophyta</taxon>
        <taxon>Spermatophyta</taxon>
        <taxon>Magnoliopsida</taxon>
        <taxon>eudicotyledons</taxon>
        <taxon>Gunneridae</taxon>
        <taxon>Pentapetalae</taxon>
        <taxon>asterids</taxon>
        <taxon>lamiids</taxon>
        <taxon>Solanales</taxon>
        <taxon>Solanaceae</taxon>
        <taxon>Solanoideae</taxon>
        <taxon>Hyoscyameae</taxon>
        <taxon>Anisodus</taxon>
    </lineage>
</organism>
<protein>
    <submittedName>
        <fullName evidence="1">Uncharacterized protein</fullName>
    </submittedName>
</protein>
<sequence length="232" mass="27013">MSLSMQKYDQESLHSQQSLIETELGEWSQSQPLNSSDTTLDMTYSLQPSLVLPTLYMEIDQQIGIIHLLMIYAEAMGNKLEELALVLQSSEKVSPVSDNILTRLLYYLFLYLDKHSATYLKHEPLKIFYSALKAIYQILPNGRVAHFVDNKAILDAMPDEDLGNEQREVRLTSIRPIEDMIDNLCTRHTRWSFEDAKRRLLDHARLYGIKLKVEEKELNDLVTEEEYKETER</sequence>
<comment type="caution">
    <text evidence="1">The sequence shown here is derived from an EMBL/GenBank/DDBJ whole genome shotgun (WGS) entry which is preliminary data.</text>
</comment>
<gene>
    <name evidence="1" type="ORF">RND71_038509</name>
</gene>
<dbReference type="AlphaFoldDB" id="A0AAE1R0M5"/>
<dbReference type="Proteomes" id="UP001291623">
    <property type="component" value="Unassembled WGS sequence"/>
</dbReference>
<reference evidence="1" key="1">
    <citation type="submission" date="2023-12" db="EMBL/GenBank/DDBJ databases">
        <title>Genome assembly of Anisodus tanguticus.</title>
        <authorList>
            <person name="Wang Y.-J."/>
        </authorList>
    </citation>
    <scope>NUCLEOTIDE SEQUENCE</scope>
    <source>
        <strain evidence="1">KB-2021</strain>
        <tissue evidence="1">Leaf</tissue>
    </source>
</reference>
<evidence type="ECO:0000313" key="2">
    <source>
        <dbReference type="Proteomes" id="UP001291623"/>
    </source>
</evidence>
<name>A0AAE1R0M5_9SOLA</name>
<evidence type="ECO:0000313" key="1">
    <source>
        <dbReference type="EMBL" id="KAK4342693.1"/>
    </source>
</evidence>
<dbReference type="EMBL" id="JAVYJV010000021">
    <property type="protein sequence ID" value="KAK4342693.1"/>
    <property type="molecule type" value="Genomic_DNA"/>
</dbReference>
<proteinExistence type="predicted"/>
<accession>A0AAE1R0M5</accession>